<dbReference type="Proteomes" id="UP000001889">
    <property type="component" value="Chromosome"/>
</dbReference>
<dbReference type="AlphaFoldDB" id="D2TIT7"/>
<proteinExistence type="predicted"/>
<sequence length="87" mass="9521">MPQFTASVAQEEIPDVALYPEPPAISVPDAYDHALSVSSERPLYDDAAGDISLREHTNAVSVNSKGKRKPGIFSSLFRQLYKGSTRK</sequence>
<accession>D2TIT7</accession>
<keyword evidence="2" id="KW-1185">Reference proteome</keyword>
<protein>
    <submittedName>
        <fullName evidence="1">Uncharacterized protein</fullName>
    </submittedName>
</protein>
<organism evidence="1 2">
    <name type="scientific">Citrobacter rodentium (strain ICC168)</name>
    <name type="common">Citrobacter freundii biotype 4280</name>
    <dbReference type="NCBI Taxonomy" id="637910"/>
    <lineage>
        <taxon>Bacteria</taxon>
        <taxon>Pseudomonadati</taxon>
        <taxon>Pseudomonadota</taxon>
        <taxon>Gammaproteobacteria</taxon>
        <taxon>Enterobacterales</taxon>
        <taxon>Enterobacteriaceae</taxon>
        <taxon>Citrobacter</taxon>
    </lineage>
</organism>
<evidence type="ECO:0000313" key="1">
    <source>
        <dbReference type="EMBL" id="CBG90847.1"/>
    </source>
</evidence>
<dbReference type="KEGG" id="cro:ROD_41482"/>
<gene>
    <name evidence="1" type="ordered locus">ROD_41482</name>
</gene>
<evidence type="ECO:0000313" key="2">
    <source>
        <dbReference type="Proteomes" id="UP000001889"/>
    </source>
</evidence>
<dbReference type="EMBL" id="FN543502">
    <property type="protein sequence ID" value="CBG90847.1"/>
    <property type="molecule type" value="Genomic_DNA"/>
</dbReference>
<reference evidence="1 2" key="1">
    <citation type="journal article" date="2010" name="J. Bacteriol.">
        <title>The Citrobacter rodentium genome sequence reveals convergent evolution with human pathogenic Escherichia coli.</title>
        <authorList>
            <person name="Petty N.K."/>
            <person name="Bulgin R."/>
            <person name="Crepin V.F."/>
            <person name="Cerdeno-Tarraga A.M."/>
            <person name="Schroeder G.N."/>
            <person name="Quail M.A."/>
            <person name="Lennard N."/>
            <person name="Corton C."/>
            <person name="Barron A."/>
            <person name="Clark L."/>
            <person name="Toribio A.L."/>
            <person name="Parkhill J."/>
            <person name="Dougan G."/>
            <person name="Frankel G."/>
            <person name="Thomson N.R."/>
        </authorList>
    </citation>
    <scope>NUCLEOTIDE SEQUENCE [LARGE SCALE GENOMIC DNA]</scope>
    <source>
        <strain evidence="1 2">ICC168</strain>
    </source>
</reference>
<dbReference type="HOGENOM" id="CLU_2477775_0_0_6"/>
<dbReference type="STRING" id="637910.ROD_41482"/>
<name>D2TIT7_CITRI</name>